<dbReference type="EMBL" id="VWRN01000045">
    <property type="protein sequence ID" value="KAA6121046.1"/>
    <property type="molecule type" value="Genomic_DNA"/>
</dbReference>
<feature type="transmembrane region" description="Helical" evidence="6">
    <location>
        <begin position="66"/>
        <end position="83"/>
    </location>
</feature>
<feature type="transmembrane region" description="Helical" evidence="6">
    <location>
        <begin position="351"/>
        <end position="374"/>
    </location>
</feature>
<dbReference type="SUPFAM" id="SSF53300">
    <property type="entry name" value="vWA-like"/>
    <property type="match status" value="1"/>
</dbReference>
<feature type="domain" description="VWFA" evidence="7">
    <location>
        <begin position="97"/>
        <end position="337"/>
    </location>
</feature>
<dbReference type="RefSeq" id="WP_150083997.1">
    <property type="nucleotide sequence ID" value="NZ_VWRN01000045.1"/>
</dbReference>
<dbReference type="SMART" id="SM00327">
    <property type="entry name" value="VWA"/>
    <property type="match status" value="1"/>
</dbReference>
<keyword evidence="3 6" id="KW-1133">Transmembrane helix</keyword>
<gene>
    <name evidence="8" type="ORF">F1599_17655</name>
</gene>
<proteinExistence type="predicted"/>
<reference evidence="8 9" key="1">
    <citation type="submission" date="2019-09" db="EMBL/GenBank/DDBJ databases">
        <title>Isolation of a novel species in the genus Cupriavidus from patients with sepsis using whole genome sequencing.</title>
        <authorList>
            <person name="Kweon O.J."/>
            <person name="Lee M.-K."/>
        </authorList>
    </citation>
    <scope>NUCLEOTIDE SEQUENCE [LARGE SCALE GENOMIC DNA]</scope>
    <source>
        <strain evidence="8 9">MKL-01</strain>
    </source>
</reference>
<dbReference type="Pfam" id="PF00092">
    <property type="entry name" value="VWA"/>
    <property type="match status" value="1"/>
</dbReference>
<dbReference type="Proteomes" id="UP000324324">
    <property type="component" value="Unassembled WGS sequence"/>
</dbReference>
<dbReference type="InterPro" id="IPR002035">
    <property type="entry name" value="VWF_A"/>
</dbReference>
<feature type="region of interest" description="Disordered" evidence="5">
    <location>
        <begin position="216"/>
        <end position="243"/>
    </location>
</feature>
<dbReference type="PANTHER" id="PTHR22550:SF5">
    <property type="entry name" value="LEUCINE ZIPPER PROTEIN 4"/>
    <property type="match status" value="1"/>
</dbReference>
<keyword evidence="9" id="KW-1185">Reference proteome</keyword>
<protein>
    <submittedName>
        <fullName evidence="8">VWA domain-containing protein</fullName>
    </submittedName>
</protein>
<name>A0A5M8AG73_9BURK</name>
<feature type="compositionally biased region" description="Gly residues" evidence="5">
    <location>
        <begin position="218"/>
        <end position="234"/>
    </location>
</feature>
<dbReference type="Pfam" id="PF07584">
    <property type="entry name" value="BatA"/>
    <property type="match status" value="1"/>
</dbReference>
<sequence>MSEAITRLPAISFLWPRMLWLLALVPVLALAYLWLDARRRRAAVHYPALKTVGFANRGVAGWRRHVSPVLILLALTALIVAISRPHALLVLPSRIETVMLVIDLSGSMRAKDVQPNRLRAAQQAAKGLLEAKPAGVSVGLVAMAGTSAVAQAPSRTKQDVATAIDRLQPQGGTALGNGLLIALTALRPEATEDAGRLMDGDASPLKKRGALGNPFGAAGLGQGASPGAGQGGGQNSADQEGAAAPGSYAAGAIVVFSDGESNAGPTAVQAAELAASYGVRVYTVGVGTTQGVVLSADGWSARVKLDEAVLKEVANTTGAEYFRLEDAARLKQVYRAINAKLTLGKTEQAEITALFAALGAVLAAGAALLSLWWFGRVM</sequence>
<evidence type="ECO:0000256" key="6">
    <source>
        <dbReference type="SAM" id="Phobius"/>
    </source>
</evidence>
<dbReference type="InterPro" id="IPR050768">
    <property type="entry name" value="UPF0353/GerABKA_families"/>
</dbReference>
<evidence type="ECO:0000256" key="1">
    <source>
        <dbReference type="ARBA" id="ARBA00022475"/>
    </source>
</evidence>
<evidence type="ECO:0000256" key="5">
    <source>
        <dbReference type="SAM" id="MobiDB-lite"/>
    </source>
</evidence>
<dbReference type="PANTHER" id="PTHR22550">
    <property type="entry name" value="SPORE GERMINATION PROTEIN"/>
    <property type="match status" value="1"/>
</dbReference>
<dbReference type="Pfam" id="PF13519">
    <property type="entry name" value="VWA_2"/>
    <property type="match status" value="1"/>
</dbReference>
<evidence type="ECO:0000313" key="9">
    <source>
        <dbReference type="Proteomes" id="UP000324324"/>
    </source>
</evidence>
<keyword evidence="1" id="KW-1003">Cell membrane</keyword>
<organism evidence="8 9">
    <name type="scientific">Cupriavidus cauae</name>
    <dbReference type="NCBI Taxonomy" id="2608999"/>
    <lineage>
        <taxon>Bacteria</taxon>
        <taxon>Pseudomonadati</taxon>
        <taxon>Pseudomonadota</taxon>
        <taxon>Betaproteobacteria</taxon>
        <taxon>Burkholderiales</taxon>
        <taxon>Burkholderiaceae</taxon>
        <taxon>Cupriavidus</taxon>
    </lineage>
</organism>
<evidence type="ECO:0000313" key="8">
    <source>
        <dbReference type="EMBL" id="KAA6121046.1"/>
    </source>
</evidence>
<evidence type="ECO:0000256" key="2">
    <source>
        <dbReference type="ARBA" id="ARBA00022692"/>
    </source>
</evidence>
<dbReference type="InterPro" id="IPR024163">
    <property type="entry name" value="Aerotolerance_reg_N"/>
</dbReference>
<comment type="caution">
    <text evidence="8">The sequence shown here is derived from an EMBL/GenBank/DDBJ whole genome shotgun (WGS) entry which is preliminary data.</text>
</comment>
<evidence type="ECO:0000256" key="4">
    <source>
        <dbReference type="ARBA" id="ARBA00023136"/>
    </source>
</evidence>
<keyword evidence="2 6" id="KW-0812">Transmembrane</keyword>
<keyword evidence="4 6" id="KW-0472">Membrane</keyword>
<feature type="transmembrane region" description="Helical" evidence="6">
    <location>
        <begin position="18"/>
        <end position="35"/>
    </location>
</feature>
<dbReference type="AlphaFoldDB" id="A0A5M8AG73"/>
<accession>A0A5M8AG73</accession>
<dbReference type="Gene3D" id="3.40.50.410">
    <property type="entry name" value="von Willebrand factor, type A domain"/>
    <property type="match status" value="1"/>
</dbReference>
<evidence type="ECO:0000259" key="7">
    <source>
        <dbReference type="PROSITE" id="PS50234"/>
    </source>
</evidence>
<dbReference type="InterPro" id="IPR036465">
    <property type="entry name" value="vWFA_dom_sf"/>
</dbReference>
<evidence type="ECO:0000256" key="3">
    <source>
        <dbReference type="ARBA" id="ARBA00022989"/>
    </source>
</evidence>
<dbReference type="PROSITE" id="PS50234">
    <property type="entry name" value="VWFA"/>
    <property type="match status" value="1"/>
</dbReference>